<keyword evidence="3" id="KW-1185">Reference proteome</keyword>
<dbReference type="InterPro" id="IPR051678">
    <property type="entry name" value="AGP_Transferase"/>
</dbReference>
<dbReference type="Pfam" id="PF01636">
    <property type="entry name" value="APH"/>
    <property type="match status" value="1"/>
</dbReference>
<protein>
    <recommendedName>
        <fullName evidence="1">Aminoglycoside phosphotransferase domain-containing protein</fullName>
    </recommendedName>
</protein>
<dbReference type="PANTHER" id="PTHR21310">
    <property type="entry name" value="AMINOGLYCOSIDE PHOSPHOTRANSFERASE-RELATED-RELATED"/>
    <property type="match status" value="1"/>
</dbReference>
<evidence type="ECO:0000313" key="2">
    <source>
        <dbReference type="EMBL" id="OJJ32823.1"/>
    </source>
</evidence>
<dbReference type="InterPro" id="IPR011009">
    <property type="entry name" value="Kinase-like_dom_sf"/>
</dbReference>
<dbReference type="InterPro" id="IPR002575">
    <property type="entry name" value="Aminoglycoside_PTrfase"/>
</dbReference>
<sequence length="316" mass="35509">MGHPPASILNYYQENPNGTPIAYLAKIMADRSKVTFTDSLCEQDRTIVPIDQIESAIDSTFGKYLGSKIVRLSDSTILKLGWRVTMGEAEALILIAAKTNVPVPKVISAYTVGDIGFILMSKIDGKTLASCMKTMSSEEMQVIVRQLKSYVQEWRQLGSSFLGSVNGGPCRDILFRHPWDYKSTKTYGPFYSFKQYKLGVVEALRLSRPEGIWYDEEEILKEKILSFGDERLPNLGVMTHGDLHAGNIIVKDGLIAGIVDWGEAGYSLAEREFFAARRIATGKEWVDIIHSSIPYFPEEHKMMEEVDLSMMRYSPV</sequence>
<dbReference type="STRING" id="1073089.A0A1L9RD91"/>
<evidence type="ECO:0000313" key="3">
    <source>
        <dbReference type="Proteomes" id="UP000184383"/>
    </source>
</evidence>
<dbReference type="PANTHER" id="PTHR21310:SF15">
    <property type="entry name" value="AMINOGLYCOSIDE PHOSPHOTRANSFERASE DOMAIN-CONTAINING PROTEIN"/>
    <property type="match status" value="1"/>
</dbReference>
<dbReference type="RefSeq" id="XP_040686500.1">
    <property type="nucleotide sequence ID" value="XM_040835878.1"/>
</dbReference>
<evidence type="ECO:0000259" key="1">
    <source>
        <dbReference type="Pfam" id="PF01636"/>
    </source>
</evidence>
<dbReference type="Proteomes" id="UP000184383">
    <property type="component" value="Unassembled WGS sequence"/>
</dbReference>
<dbReference type="VEuPathDB" id="FungiDB:ASPWEDRAFT_42852"/>
<dbReference type="EMBL" id="KV878214">
    <property type="protein sequence ID" value="OJJ32823.1"/>
    <property type="molecule type" value="Genomic_DNA"/>
</dbReference>
<feature type="domain" description="Aminoglycoside phosphotransferase" evidence="1">
    <location>
        <begin position="88"/>
        <end position="274"/>
    </location>
</feature>
<dbReference type="SUPFAM" id="SSF56112">
    <property type="entry name" value="Protein kinase-like (PK-like)"/>
    <property type="match status" value="1"/>
</dbReference>
<organism evidence="2 3">
    <name type="scientific">Aspergillus wentii DTO 134E9</name>
    <dbReference type="NCBI Taxonomy" id="1073089"/>
    <lineage>
        <taxon>Eukaryota</taxon>
        <taxon>Fungi</taxon>
        <taxon>Dikarya</taxon>
        <taxon>Ascomycota</taxon>
        <taxon>Pezizomycotina</taxon>
        <taxon>Eurotiomycetes</taxon>
        <taxon>Eurotiomycetidae</taxon>
        <taxon>Eurotiales</taxon>
        <taxon>Aspergillaceae</taxon>
        <taxon>Aspergillus</taxon>
        <taxon>Aspergillus subgen. Cremei</taxon>
    </lineage>
</organism>
<dbReference type="OrthoDB" id="8300194at2759"/>
<name>A0A1L9RD91_ASPWE</name>
<accession>A0A1L9RD91</accession>
<dbReference type="AlphaFoldDB" id="A0A1L9RD91"/>
<dbReference type="GeneID" id="63751726"/>
<dbReference type="Gene3D" id="3.90.1200.10">
    <property type="match status" value="1"/>
</dbReference>
<proteinExistence type="predicted"/>
<reference evidence="3" key="1">
    <citation type="journal article" date="2017" name="Genome Biol.">
        <title>Comparative genomics reveals high biological diversity and specific adaptations in the industrially and medically important fungal genus Aspergillus.</title>
        <authorList>
            <person name="de Vries R.P."/>
            <person name="Riley R."/>
            <person name="Wiebenga A."/>
            <person name="Aguilar-Osorio G."/>
            <person name="Amillis S."/>
            <person name="Uchima C.A."/>
            <person name="Anderluh G."/>
            <person name="Asadollahi M."/>
            <person name="Askin M."/>
            <person name="Barry K."/>
            <person name="Battaglia E."/>
            <person name="Bayram O."/>
            <person name="Benocci T."/>
            <person name="Braus-Stromeyer S.A."/>
            <person name="Caldana C."/>
            <person name="Canovas D."/>
            <person name="Cerqueira G.C."/>
            <person name="Chen F."/>
            <person name="Chen W."/>
            <person name="Choi C."/>
            <person name="Clum A."/>
            <person name="Dos Santos R.A."/>
            <person name="Damasio A.R."/>
            <person name="Diallinas G."/>
            <person name="Emri T."/>
            <person name="Fekete E."/>
            <person name="Flipphi M."/>
            <person name="Freyberg S."/>
            <person name="Gallo A."/>
            <person name="Gournas C."/>
            <person name="Habgood R."/>
            <person name="Hainaut M."/>
            <person name="Harispe M.L."/>
            <person name="Henrissat B."/>
            <person name="Hilden K.S."/>
            <person name="Hope R."/>
            <person name="Hossain A."/>
            <person name="Karabika E."/>
            <person name="Karaffa L."/>
            <person name="Karanyi Z."/>
            <person name="Krasevec N."/>
            <person name="Kuo A."/>
            <person name="Kusch H."/>
            <person name="LaButti K."/>
            <person name="Lagendijk E.L."/>
            <person name="Lapidus A."/>
            <person name="Levasseur A."/>
            <person name="Lindquist E."/>
            <person name="Lipzen A."/>
            <person name="Logrieco A.F."/>
            <person name="MacCabe A."/>
            <person name="Maekelae M.R."/>
            <person name="Malavazi I."/>
            <person name="Melin P."/>
            <person name="Meyer V."/>
            <person name="Mielnichuk N."/>
            <person name="Miskei M."/>
            <person name="Molnar A.P."/>
            <person name="Mule G."/>
            <person name="Ngan C.Y."/>
            <person name="Orejas M."/>
            <person name="Orosz E."/>
            <person name="Ouedraogo J.P."/>
            <person name="Overkamp K.M."/>
            <person name="Park H.-S."/>
            <person name="Perrone G."/>
            <person name="Piumi F."/>
            <person name="Punt P.J."/>
            <person name="Ram A.F."/>
            <person name="Ramon A."/>
            <person name="Rauscher S."/>
            <person name="Record E."/>
            <person name="Riano-Pachon D.M."/>
            <person name="Robert V."/>
            <person name="Roehrig J."/>
            <person name="Ruller R."/>
            <person name="Salamov A."/>
            <person name="Salih N.S."/>
            <person name="Samson R.A."/>
            <person name="Sandor E."/>
            <person name="Sanguinetti M."/>
            <person name="Schuetze T."/>
            <person name="Sepcic K."/>
            <person name="Shelest E."/>
            <person name="Sherlock G."/>
            <person name="Sophianopoulou V."/>
            <person name="Squina F.M."/>
            <person name="Sun H."/>
            <person name="Susca A."/>
            <person name="Todd R.B."/>
            <person name="Tsang A."/>
            <person name="Unkles S.E."/>
            <person name="van de Wiele N."/>
            <person name="van Rossen-Uffink D."/>
            <person name="Oliveira J.V."/>
            <person name="Vesth T.C."/>
            <person name="Visser J."/>
            <person name="Yu J.-H."/>
            <person name="Zhou M."/>
            <person name="Andersen M.R."/>
            <person name="Archer D.B."/>
            <person name="Baker S.E."/>
            <person name="Benoit I."/>
            <person name="Brakhage A.A."/>
            <person name="Braus G.H."/>
            <person name="Fischer R."/>
            <person name="Frisvad J.C."/>
            <person name="Goldman G.H."/>
            <person name="Houbraken J."/>
            <person name="Oakley B."/>
            <person name="Pocsi I."/>
            <person name="Scazzocchio C."/>
            <person name="Seiboth B."/>
            <person name="vanKuyk P.A."/>
            <person name="Wortman J."/>
            <person name="Dyer P.S."/>
            <person name="Grigoriev I.V."/>
        </authorList>
    </citation>
    <scope>NUCLEOTIDE SEQUENCE [LARGE SCALE GENOMIC DNA]</scope>
    <source>
        <strain evidence="3">DTO 134E9</strain>
    </source>
</reference>
<gene>
    <name evidence="2" type="ORF">ASPWEDRAFT_42852</name>
</gene>